<keyword evidence="3" id="KW-1185">Reference proteome</keyword>
<dbReference type="PANTHER" id="PTHR35804:SF1">
    <property type="entry name" value="LYSINE EXPORTER LYSO"/>
    <property type="match status" value="1"/>
</dbReference>
<keyword evidence="1" id="KW-0812">Transmembrane</keyword>
<dbReference type="Pfam" id="PF03956">
    <property type="entry name" value="Lys_export"/>
    <property type="match status" value="1"/>
</dbReference>
<comment type="caution">
    <text evidence="2">The sequence shown here is derived from an EMBL/GenBank/DDBJ whole genome shotgun (WGS) entry which is preliminary data.</text>
</comment>
<feature type="transmembrane region" description="Helical" evidence="1">
    <location>
        <begin position="232"/>
        <end position="255"/>
    </location>
</feature>
<evidence type="ECO:0000313" key="3">
    <source>
        <dbReference type="Proteomes" id="UP000377798"/>
    </source>
</evidence>
<feature type="transmembrane region" description="Helical" evidence="1">
    <location>
        <begin position="128"/>
        <end position="147"/>
    </location>
</feature>
<dbReference type="GO" id="GO:0015661">
    <property type="term" value="F:L-lysine efflux transmembrane transporter activity"/>
    <property type="evidence" value="ECO:0007669"/>
    <property type="project" value="InterPro"/>
</dbReference>
<dbReference type="InterPro" id="IPR005642">
    <property type="entry name" value="LysO"/>
</dbReference>
<dbReference type="Proteomes" id="UP000377798">
    <property type="component" value="Unassembled WGS sequence"/>
</dbReference>
<feature type="transmembrane region" description="Helical" evidence="1">
    <location>
        <begin position="305"/>
        <end position="327"/>
    </location>
</feature>
<feature type="transmembrane region" description="Helical" evidence="1">
    <location>
        <begin position="194"/>
        <end position="220"/>
    </location>
</feature>
<name>A0A8H2M462_9FIRM</name>
<sequence length="328" mass="35254">MTSAILYLGTCMAFYILAIPLRKFKEKMKWLGPAQTVTVLCLVLTMGLRLGANDEVVNNLDSYGLYALVITIFTIAFSIVSVAVARRAMGIDQYGLMKNERVDLEMEEELEVIEEEVAEEEKGGFDRMTLWILLAVALGLALGYFLVRPQFNYENFERGAGLAITIELLILLVFVGLDLGLAGDVISNIKSVGVRVLVIPLVIEVGTLVGAAICGLFLPISLRESLAIGAGFGWYSLGAGLLMDAGLMTAGAISFMHNVMRELVSIIITPTVAKKIGFVEAVAAPGATGMDVCLPIITRSTSGNIAVYSFVSGFIISMSVPLVVPLFI</sequence>
<feature type="transmembrane region" description="Helical" evidence="1">
    <location>
        <begin position="6"/>
        <end position="24"/>
    </location>
</feature>
<feature type="transmembrane region" description="Helical" evidence="1">
    <location>
        <begin position="31"/>
        <end position="51"/>
    </location>
</feature>
<feature type="transmembrane region" description="Helical" evidence="1">
    <location>
        <begin position="159"/>
        <end position="182"/>
    </location>
</feature>
<keyword evidence="1" id="KW-0472">Membrane</keyword>
<evidence type="ECO:0000313" key="2">
    <source>
        <dbReference type="EMBL" id="VFB15578.1"/>
    </source>
</evidence>
<reference evidence="2 3" key="1">
    <citation type="submission" date="2019-02" db="EMBL/GenBank/DDBJ databases">
        <authorList>
            <consortium name="Pathogen Informatics"/>
        </authorList>
    </citation>
    <scope>NUCLEOTIDE SEQUENCE [LARGE SCALE GENOMIC DNA]</scope>
    <source>
        <strain evidence="2 3">3012STDY7089603</strain>
    </source>
</reference>
<keyword evidence="1" id="KW-1133">Transmembrane helix</keyword>
<gene>
    <name evidence="2" type="ORF">NCTC13150_00076</name>
</gene>
<protein>
    <submittedName>
        <fullName evidence="2">Membrane protein of uncharacterized function (DUF340)</fullName>
    </submittedName>
</protein>
<dbReference type="RefSeq" id="WP_131747928.1">
    <property type="nucleotide sequence ID" value="NZ_CAACYI010000001.1"/>
</dbReference>
<dbReference type="GO" id="GO:0005886">
    <property type="term" value="C:plasma membrane"/>
    <property type="evidence" value="ECO:0007669"/>
    <property type="project" value="TreeGrafter"/>
</dbReference>
<accession>A0A8H2M462</accession>
<dbReference type="PANTHER" id="PTHR35804">
    <property type="entry name" value="LYSINE EXPORTER LYSO"/>
    <property type="match status" value="1"/>
</dbReference>
<dbReference type="EMBL" id="CAACYI010000001">
    <property type="protein sequence ID" value="VFB15578.1"/>
    <property type="molecule type" value="Genomic_DNA"/>
</dbReference>
<evidence type="ECO:0000256" key="1">
    <source>
        <dbReference type="SAM" id="Phobius"/>
    </source>
</evidence>
<feature type="transmembrane region" description="Helical" evidence="1">
    <location>
        <begin position="63"/>
        <end position="85"/>
    </location>
</feature>
<proteinExistence type="predicted"/>
<organism evidence="2 3">
    <name type="scientific">Urinicoccus massiliensis</name>
    <dbReference type="NCBI Taxonomy" id="1723382"/>
    <lineage>
        <taxon>Bacteria</taxon>
        <taxon>Bacillati</taxon>
        <taxon>Bacillota</taxon>
        <taxon>Tissierellia</taxon>
        <taxon>Tissierellales</taxon>
        <taxon>Peptoniphilaceae</taxon>
        <taxon>Urinicoccus</taxon>
    </lineage>
</organism>
<dbReference type="AlphaFoldDB" id="A0A8H2M462"/>